<dbReference type="SUPFAM" id="SSF53756">
    <property type="entry name" value="UDP-Glycosyltransferase/glycogen phosphorylase"/>
    <property type="match status" value="1"/>
</dbReference>
<accession>A0A919ITJ2</accession>
<dbReference type="GO" id="GO:0016758">
    <property type="term" value="F:hexosyltransferase activity"/>
    <property type="evidence" value="ECO:0007669"/>
    <property type="project" value="UniProtKB-ARBA"/>
</dbReference>
<feature type="domain" description="Erythromycin biosynthesis protein CIII-like C-terminal" evidence="1">
    <location>
        <begin position="253"/>
        <end position="375"/>
    </location>
</feature>
<keyword evidence="3" id="KW-1185">Reference proteome</keyword>
<dbReference type="RefSeq" id="WP_203755594.1">
    <property type="nucleotide sequence ID" value="NZ_BAAAUC010000086.1"/>
</dbReference>
<dbReference type="EMBL" id="BOMH01000093">
    <property type="protein sequence ID" value="GID71011.1"/>
    <property type="molecule type" value="Genomic_DNA"/>
</dbReference>
<evidence type="ECO:0000313" key="3">
    <source>
        <dbReference type="Proteomes" id="UP000619479"/>
    </source>
</evidence>
<reference evidence="2" key="1">
    <citation type="submission" date="2021-01" db="EMBL/GenBank/DDBJ databases">
        <title>Whole genome shotgun sequence of Actinoplanes cyaneus NBRC 14990.</title>
        <authorList>
            <person name="Komaki H."/>
            <person name="Tamura T."/>
        </authorList>
    </citation>
    <scope>NUCLEOTIDE SEQUENCE</scope>
    <source>
        <strain evidence="2">NBRC 14990</strain>
    </source>
</reference>
<dbReference type="PANTHER" id="PTHR48050:SF13">
    <property type="entry name" value="STEROL 3-BETA-GLUCOSYLTRANSFERASE UGT80A2"/>
    <property type="match status" value="1"/>
</dbReference>
<dbReference type="AlphaFoldDB" id="A0A919ITJ2"/>
<dbReference type="InterPro" id="IPR002213">
    <property type="entry name" value="UDP_glucos_trans"/>
</dbReference>
<dbReference type="Pfam" id="PF06722">
    <property type="entry name" value="EryCIII-like_C"/>
    <property type="match status" value="1"/>
</dbReference>
<organism evidence="2 3">
    <name type="scientific">Actinoplanes cyaneus</name>
    <dbReference type="NCBI Taxonomy" id="52696"/>
    <lineage>
        <taxon>Bacteria</taxon>
        <taxon>Bacillati</taxon>
        <taxon>Actinomycetota</taxon>
        <taxon>Actinomycetes</taxon>
        <taxon>Micromonosporales</taxon>
        <taxon>Micromonosporaceae</taxon>
        <taxon>Actinoplanes</taxon>
    </lineage>
</organism>
<keyword evidence="2" id="KW-0808">Transferase</keyword>
<proteinExistence type="predicted"/>
<sequence length="385" mass="41592">MRLLFMPYPSQSGTWGSTVYLLAIAREARRRGHEVIFQACAPAARLLSDNGFPVYDFVGASGPGASGAVDDIYDVLTALGMDDAAYWQYLLDQERTVIEEVGPDVIVADMRPTAAVSARRSGVPLVNLASFGTDPRTQRRPAGHPLDDIARDAAREYFGDAVDSLCDLLFWNADRKIATSFPEFEPELRDVPGLSYIGYLDGTNRRGLDGLPPRPERLVLAYLSTVGWHSATMVRSLARSAELAGVQVWCVTNANGRMEQVSDHLWLADYLPLDELLPEAKGLLFHGGQGTALAALFHAVPSIACPGQNYERRYNADRVEALGCGVHASTLDLRPSALSGLLARIADDPAMRESARAAQAVLRTMPGPAGAVDVLDDLRQASVAG</sequence>
<protein>
    <submittedName>
        <fullName evidence="2">Glycosyl transferase</fullName>
    </submittedName>
</protein>
<evidence type="ECO:0000313" key="2">
    <source>
        <dbReference type="EMBL" id="GID71011.1"/>
    </source>
</evidence>
<dbReference type="GO" id="GO:0017000">
    <property type="term" value="P:antibiotic biosynthetic process"/>
    <property type="evidence" value="ECO:0007669"/>
    <property type="project" value="UniProtKB-ARBA"/>
</dbReference>
<dbReference type="PANTHER" id="PTHR48050">
    <property type="entry name" value="STEROL 3-BETA-GLUCOSYLTRANSFERASE"/>
    <property type="match status" value="1"/>
</dbReference>
<dbReference type="Gene3D" id="3.40.50.2000">
    <property type="entry name" value="Glycogen Phosphorylase B"/>
    <property type="match status" value="2"/>
</dbReference>
<name>A0A919ITJ2_9ACTN</name>
<dbReference type="GO" id="GO:0008194">
    <property type="term" value="F:UDP-glycosyltransferase activity"/>
    <property type="evidence" value="ECO:0007669"/>
    <property type="project" value="InterPro"/>
</dbReference>
<evidence type="ECO:0000259" key="1">
    <source>
        <dbReference type="Pfam" id="PF06722"/>
    </source>
</evidence>
<comment type="caution">
    <text evidence="2">The sequence shown here is derived from an EMBL/GenBank/DDBJ whole genome shotgun (WGS) entry which is preliminary data.</text>
</comment>
<gene>
    <name evidence="2" type="ORF">Acy02nite_88920</name>
</gene>
<dbReference type="Proteomes" id="UP000619479">
    <property type="component" value="Unassembled WGS sequence"/>
</dbReference>
<dbReference type="CDD" id="cd03784">
    <property type="entry name" value="GT1_Gtf-like"/>
    <property type="match status" value="1"/>
</dbReference>
<dbReference type="InterPro" id="IPR050426">
    <property type="entry name" value="Glycosyltransferase_28"/>
</dbReference>
<dbReference type="InterPro" id="IPR010610">
    <property type="entry name" value="EryCIII-like_C"/>
</dbReference>